<feature type="region of interest" description="Disordered" evidence="1">
    <location>
        <begin position="1"/>
        <end position="20"/>
    </location>
</feature>
<feature type="region of interest" description="Disordered" evidence="1">
    <location>
        <begin position="193"/>
        <end position="218"/>
    </location>
</feature>
<dbReference type="AlphaFoldDB" id="W9RNL6"/>
<feature type="compositionally biased region" description="Polar residues" evidence="1">
    <location>
        <begin position="11"/>
        <end position="20"/>
    </location>
</feature>
<accession>W9RNL6</accession>
<evidence type="ECO:0000256" key="1">
    <source>
        <dbReference type="SAM" id="MobiDB-lite"/>
    </source>
</evidence>
<feature type="compositionally biased region" description="Low complexity" evidence="1">
    <location>
        <begin position="197"/>
        <end position="214"/>
    </location>
</feature>
<dbReference type="OrthoDB" id="1595674at2759"/>
<dbReference type="Proteomes" id="UP000030645">
    <property type="component" value="Unassembled WGS sequence"/>
</dbReference>
<gene>
    <name evidence="2" type="ORF">L484_025463</name>
</gene>
<dbReference type="KEGG" id="mnt:21408163"/>
<protein>
    <submittedName>
        <fullName evidence="2">Uncharacterized protein</fullName>
    </submittedName>
</protein>
<feature type="region of interest" description="Disordered" evidence="1">
    <location>
        <begin position="819"/>
        <end position="850"/>
    </location>
</feature>
<evidence type="ECO:0000313" key="3">
    <source>
        <dbReference type="Proteomes" id="UP000030645"/>
    </source>
</evidence>
<dbReference type="PANTHER" id="PTHR47292">
    <property type="entry name" value="TRANSCRIPTION ELONGATION FACTOR (TFIIS) FAMILY PROTEIN-RELATED"/>
    <property type="match status" value="1"/>
</dbReference>
<feature type="region of interest" description="Disordered" evidence="1">
    <location>
        <begin position="254"/>
        <end position="279"/>
    </location>
</feature>
<dbReference type="eggNOG" id="KOG1886">
    <property type="taxonomic scope" value="Eukaryota"/>
</dbReference>
<proteinExistence type="predicted"/>
<feature type="compositionally biased region" description="Basic and acidic residues" evidence="1">
    <location>
        <begin position="1"/>
        <end position="10"/>
    </location>
</feature>
<sequence length="850" mass="91785">MDHHDLKGSETKSNAGRTCSPQKQSLLEMANGLAYCRKGLADANVEIQKDVQNCKCEIGSCKAEKFPGIERNDRIAPSGCVKEISNDLRPSFIISTVRHSVLERRILPEGTSMVSPYRNGAGSNECLKNSEASACSAEKVTNFKKISMKFDVDSDHGQPLDRDLHAGTNGCWPNSGENGSRTVMRAVFHDKQCKTESSSSNSSHIILPSSSNDSCQDTSLDTQSCKRSKIDAMDTSTCTDLKSNLKEAAFTSSRPGRAICNPQGKLENTVSPGKRSDMVKTSETLGVRTRNGDNAAGMSSDNNYVTVENNDISKSDLFKKGNEKVDVHSKAEVLHEHGDAVIVSPTVASEAEQDFEASGSSSSAEGRNGEMLRQSYIDSVDSNRKSCLTETGSVIQLCKQEPLPDMGAKVFHEVNGGLHGQELSCETTKSVGLSSCGRGSKIDLNEDVIEQDWEYLGQSGKETVNKFEGSVSKPKAVMAKPGIPLDFLAPKVKKEGNVGGWMGSTKTSAFQPTSIAKNCIKNKALSTSAENDSEMPSVVKMIDLNLAATGADFDVESLEDKSAVTELSFPSNMEMGSSQARKLDIDLNCVSGNDDDCHQSPLSTSLPRHSVRDFDLNDNPTSVDTCSVACPPSQGTQALKRMGSDCPPVFSVENSKHQDLRSFRSPYSTDLFSMPGFIPGHVQPFLVAAPNMLPSNEQLQRVAFLQPQLPYAQPPLNAFRIDPKDGASSTVGSHTVLPYVVDPRATAIISQVLGSGGVSAFPNHVFQVPHGSNPDNIAITRPNLDAYNGVNVNRGANAGQLCMPSSNLTLEEQMRSFQQVSVPAAGTKRREPEGGWDSPQFSFRQRTSWR</sequence>
<dbReference type="EMBL" id="KE345322">
    <property type="protein sequence ID" value="EXC01094.1"/>
    <property type="molecule type" value="Genomic_DNA"/>
</dbReference>
<organism evidence="2 3">
    <name type="scientific">Morus notabilis</name>
    <dbReference type="NCBI Taxonomy" id="981085"/>
    <lineage>
        <taxon>Eukaryota</taxon>
        <taxon>Viridiplantae</taxon>
        <taxon>Streptophyta</taxon>
        <taxon>Embryophyta</taxon>
        <taxon>Tracheophyta</taxon>
        <taxon>Spermatophyta</taxon>
        <taxon>Magnoliopsida</taxon>
        <taxon>eudicotyledons</taxon>
        <taxon>Gunneridae</taxon>
        <taxon>Pentapetalae</taxon>
        <taxon>rosids</taxon>
        <taxon>fabids</taxon>
        <taxon>Rosales</taxon>
        <taxon>Moraceae</taxon>
        <taxon>Moreae</taxon>
        <taxon>Morus</taxon>
    </lineage>
</organism>
<evidence type="ECO:0000313" key="2">
    <source>
        <dbReference type="EMBL" id="EXC01094.1"/>
    </source>
</evidence>
<name>W9RNL6_9ROSA</name>
<keyword evidence="3" id="KW-1185">Reference proteome</keyword>
<feature type="compositionally biased region" description="Polar residues" evidence="1">
    <location>
        <begin position="839"/>
        <end position="850"/>
    </location>
</feature>
<dbReference type="PANTHER" id="PTHR47292:SF3">
    <property type="entry name" value="PROTEIN WAVE"/>
    <property type="match status" value="1"/>
</dbReference>
<reference evidence="3" key="1">
    <citation type="submission" date="2013-01" db="EMBL/GenBank/DDBJ databases">
        <title>Draft Genome Sequence of a Mulberry Tree, Morus notabilis C.K. Schneid.</title>
        <authorList>
            <person name="He N."/>
            <person name="Zhao S."/>
        </authorList>
    </citation>
    <scope>NUCLEOTIDE SEQUENCE</scope>
</reference>